<reference evidence="2" key="1">
    <citation type="journal article" date="2021" name="PeerJ">
        <title>Extensive microbial diversity within the chicken gut microbiome revealed by metagenomics and culture.</title>
        <authorList>
            <person name="Gilroy R."/>
            <person name="Ravi A."/>
            <person name="Getino M."/>
            <person name="Pursley I."/>
            <person name="Horton D.L."/>
            <person name="Alikhan N.F."/>
            <person name="Baker D."/>
            <person name="Gharbi K."/>
            <person name="Hall N."/>
            <person name="Watson M."/>
            <person name="Adriaenssens E.M."/>
            <person name="Foster-Nyarko E."/>
            <person name="Jarju S."/>
            <person name="Secka A."/>
            <person name="Antonio M."/>
            <person name="Oren A."/>
            <person name="Chaudhuri R.R."/>
            <person name="La Ragione R."/>
            <person name="Hildebrand F."/>
            <person name="Pallen M.J."/>
        </authorList>
    </citation>
    <scope>NUCLEOTIDE SEQUENCE</scope>
    <source>
        <strain evidence="2">ChiBcec16_6824</strain>
    </source>
</reference>
<proteinExistence type="predicted"/>
<dbReference type="Pfam" id="PF09924">
    <property type="entry name" value="LPG_synthase_C"/>
    <property type="match status" value="1"/>
</dbReference>
<dbReference type="EMBL" id="DXDX01000217">
    <property type="protein sequence ID" value="HIY22611.1"/>
    <property type="molecule type" value="Genomic_DNA"/>
</dbReference>
<comment type="caution">
    <text evidence="2">The sequence shown here is derived from an EMBL/GenBank/DDBJ whole genome shotgun (WGS) entry which is preliminary data.</text>
</comment>
<dbReference type="InterPro" id="IPR016732">
    <property type="entry name" value="UCP018688"/>
</dbReference>
<gene>
    <name evidence="2" type="ORF">H9841_12015</name>
</gene>
<sequence>MIEFHPPEVEDKSWVEERFRAAGYLGCEYSFATLFLWSDTYQQRVAQMDGYVLERLCGRIGYGYLFPAGSGPLEPVLAALEADAAERGEPCRLLCVTPEQLALLEQLRPGQYQCDCDRDGWDYLYDINRLADLGGKKLHGKRNHINRFVERYPDWHVEEITIENLAECAEMDLEWNRLYRTENGDAEAEAQTRLDERHAMSKAFAHYEALGLSGLLLRVEGRLVAFTMGSPIGENAFDIHFEKAYSEIQGAYPMINREFARWIREHYPHVHYLNREDDMGMEGLRKAKESYYPDLMVKKCSAVRREG</sequence>
<dbReference type="AlphaFoldDB" id="A0A9D1YAS2"/>
<dbReference type="PANTHER" id="PTHR41373">
    <property type="entry name" value="DUF2156 DOMAIN-CONTAINING PROTEIN"/>
    <property type="match status" value="1"/>
</dbReference>
<dbReference type="Proteomes" id="UP000823868">
    <property type="component" value="Unassembled WGS sequence"/>
</dbReference>
<organism evidence="2 3">
    <name type="scientific">Candidatus Flavonifractor merdigallinarum</name>
    <dbReference type="NCBI Taxonomy" id="2838589"/>
    <lineage>
        <taxon>Bacteria</taxon>
        <taxon>Bacillati</taxon>
        <taxon>Bacillota</taxon>
        <taxon>Clostridia</taxon>
        <taxon>Eubacteriales</taxon>
        <taxon>Oscillospiraceae</taxon>
        <taxon>Flavonifractor</taxon>
    </lineage>
</organism>
<evidence type="ECO:0000259" key="1">
    <source>
        <dbReference type="Pfam" id="PF09924"/>
    </source>
</evidence>
<evidence type="ECO:0000313" key="2">
    <source>
        <dbReference type="EMBL" id="HIY22611.1"/>
    </source>
</evidence>
<dbReference type="Gene3D" id="3.40.630.30">
    <property type="match status" value="1"/>
</dbReference>
<name>A0A9D1YAS2_9FIRM</name>
<dbReference type="PIRSF" id="PIRSF018688">
    <property type="entry name" value="UCP018688"/>
    <property type="match status" value="1"/>
</dbReference>
<reference evidence="2" key="2">
    <citation type="submission" date="2021-04" db="EMBL/GenBank/DDBJ databases">
        <authorList>
            <person name="Gilroy R."/>
        </authorList>
    </citation>
    <scope>NUCLEOTIDE SEQUENCE</scope>
    <source>
        <strain evidence="2">ChiBcec16_6824</strain>
    </source>
</reference>
<dbReference type="PANTHER" id="PTHR41373:SF1">
    <property type="entry name" value="PHOSPHATIDYLGLYCEROL LYSYLTRANSFERASE C-TERMINAL DOMAIN-CONTAINING PROTEIN"/>
    <property type="match status" value="1"/>
</dbReference>
<dbReference type="InterPro" id="IPR024320">
    <property type="entry name" value="LPG_synthase_C"/>
</dbReference>
<feature type="domain" description="Phosphatidylglycerol lysyltransferase C-terminal" evidence="1">
    <location>
        <begin position="26"/>
        <end position="299"/>
    </location>
</feature>
<accession>A0A9D1YAS2</accession>
<dbReference type="SUPFAM" id="SSF55729">
    <property type="entry name" value="Acyl-CoA N-acyltransferases (Nat)"/>
    <property type="match status" value="2"/>
</dbReference>
<dbReference type="InterPro" id="IPR016181">
    <property type="entry name" value="Acyl_CoA_acyltransferase"/>
</dbReference>
<evidence type="ECO:0000313" key="3">
    <source>
        <dbReference type="Proteomes" id="UP000823868"/>
    </source>
</evidence>
<protein>
    <submittedName>
        <fullName evidence="2">DUF2156 domain-containing protein</fullName>
    </submittedName>
</protein>